<evidence type="ECO:0000313" key="2">
    <source>
        <dbReference type="EMBL" id="QJA94778.1"/>
    </source>
</evidence>
<gene>
    <name evidence="1" type="ORF">MM415A02784_0012</name>
    <name evidence="2" type="ORF">MM415B03741_0001</name>
</gene>
<dbReference type="EMBL" id="MT141944">
    <property type="protein sequence ID" value="QJA72353.1"/>
    <property type="molecule type" value="Genomic_DNA"/>
</dbReference>
<sequence>METKSANYTLTEKQIFSLESFCIDKWGVAPRILVSGFMGHLGEDGDGWQFGALVGITLDLYKDGKLWEFPFVLHSYKGGDWKVVPGGYNPAI</sequence>
<organism evidence="1">
    <name type="scientific">viral metagenome</name>
    <dbReference type="NCBI Taxonomy" id="1070528"/>
    <lineage>
        <taxon>unclassified sequences</taxon>
        <taxon>metagenomes</taxon>
        <taxon>organismal metagenomes</taxon>
    </lineage>
</organism>
<dbReference type="AlphaFoldDB" id="A0A6M3JQX4"/>
<dbReference type="EMBL" id="MT143260">
    <property type="protein sequence ID" value="QJA94778.1"/>
    <property type="molecule type" value="Genomic_DNA"/>
</dbReference>
<name>A0A6M3JQX4_9ZZZZ</name>
<evidence type="ECO:0000313" key="1">
    <source>
        <dbReference type="EMBL" id="QJA72353.1"/>
    </source>
</evidence>
<accession>A0A6M3JQX4</accession>
<protein>
    <submittedName>
        <fullName evidence="1">Uncharacterized protein</fullName>
    </submittedName>
</protein>
<reference evidence="1" key="1">
    <citation type="submission" date="2020-03" db="EMBL/GenBank/DDBJ databases">
        <title>The deep terrestrial virosphere.</title>
        <authorList>
            <person name="Holmfeldt K."/>
            <person name="Nilsson E."/>
            <person name="Simone D."/>
            <person name="Lopez-Fernandez M."/>
            <person name="Wu X."/>
            <person name="de Brujin I."/>
            <person name="Lundin D."/>
            <person name="Andersson A."/>
            <person name="Bertilsson S."/>
            <person name="Dopson M."/>
        </authorList>
    </citation>
    <scope>NUCLEOTIDE SEQUENCE</scope>
    <source>
        <strain evidence="1">MM415A02784</strain>
        <strain evidence="2">MM415B03741</strain>
    </source>
</reference>
<proteinExistence type="predicted"/>